<accession>A0ABR3GE59</accession>
<dbReference type="Proteomes" id="UP001447188">
    <property type="component" value="Unassembled WGS sequence"/>
</dbReference>
<dbReference type="Pfam" id="PF09458">
    <property type="entry name" value="H_lectin"/>
    <property type="match status" value="1"/>
</dbReference>
<evidence type="ECO:0000313" key="3">
    <source>
        <dbReference type="Proteomes" id="UP001447188"/>
    </source>
</evidence>
<evidence type="ECO:0000313" key="2">
    <source>
        <dbReference type="EMBL" id="KAL0634200.1"/>
    </source>
</evidence>
<dbReference type="InterPro" id="IPR037221">
    <property type="entry name" value="H-type_lectin_dom_sf"/>
</dbReference>
<keyword evidence="3" id="KW-1185">Reference proteome</keyword>
<dbReference type="SUPFAM" id="SSF141086">
    <property type="entry name" value="Agglutinin HPA-like"/>
    <property type="match status" value="1"/>
</dbReference>
<gene>
    <name evidence="2" type="ORF">Q9L58_006876</name>
</gene>
<reference evidence="2 3" key="1">
    <citation type="submission" date="2024-02" db="EMBL/GenBank/DDBJ databases">
        <title>Discinaceae phylogenomics.</title>
        <authorList>
            <person name="Dirks A.C."/>
            <person name="James T.Y."/>
        </authorList>
    </citation>
    <scope>NUCLEOTIDE SEQUENCE [LARGE SCALE GENOMIC DNA]</scope>
    <source>
        <strain evidence="2 3">ACD0624</strain>
    </source>
</reference>
<protein>
    <recommendedName>
        <fullName evidence="1">H-type lectin domain-containing protein</fullName>
    </recommendedName>
</protein>
<feature type="domain" description="H-type lectin" evidence="1">
    <location>
        <begin position="182"/>
        <end position="246"/>
    </location>
</feature>
<name>A0ABR3GE59_9PEZI</name>
<organism evidence="2 3">
    <name type="scientific">Discina gigas</name>
    <dbReference type="NCBI Taxonomy" id="1032678"/>
    <lineage>
        <taxon>Eukaryota</taxon>
        <taxon>Fungi</taxon>
        <taxon>Dikarya</taxon>
        <taxon>Ascomycota</taxon>
        <taxon>Pezizomycotina</taxon>
        <taxon>Pezizomycetes</taxon>
        <taxon>Pezizales</taxon>
        <taxon>Discinaceae</taxon>
        <taxon>Discina</taxon>
    </lineage>
</organism>
<dbReference type="Gene3D" id="2.60.40.2080">
    <property type="match status" value="1"/>
</dbReference>
<proteinExistence type="predicted"/>
<sequence>MDSSATYQAPGYLVTSTGLTAAQLETQFENFKRTLRFVPSAPELVFERVVANVFALTTPHIPTKPTDDGLQQSLTDLHDEISSLKHDLNDLKATIESNKQCQPDDTPGTVTVARNTPIKFTFVNSPYGLSTRAEQYDSYDGRYGAGCLWSDLGVVDNGVQFGTFNTVDEMEVGPQQQRCRPKIKFPKGFTARPTVAIWLTGIDIRCERPCHVKMVAEEITETDFEVDIISSESNVWYSLGFSWVAWPDGDAGYTWSRSDAVLYGTAFQEGETRMKFHDLPAGSRNPQRTLLAINSITMACGGTMPFLLEQLIPTRNRKICYDLKTAINATGMYILNIICITCE</sequence>
<dbReference type="InterPro" id="IPR019019">
    <property type="entry name" value="H-type_lectin_domain"/>
</dbReference>
<dbReference type="EMBL" id="JBBBZM010000101">
    <property type="protein sequence ID" value="KAL0634200.1"/>
    <property type="molecule type" value="Genomic_DNA"/>
</dbReference>
<comment type="caution">
    <text evidence="2">The sequence shown here is derived from an EMBL/GenBank/DDBJ whole genome shotgun (WGS) entry which is preliminary data.</text>
</comment>
<evidence type="ECO:0000259" key="1">
    <source>
        <dbReference type="Pfam" id="PF09458"/>
    </source>
</evidence>